<dbReference type="EC" id="1.17.7.1" evidence="14"/>
<organism evidence="22 23">
    <name type="scientific">Auxenochlorella protothecoides</name>
    <name type="common">Green microalga</name>
    <name type="synonym">Chlorella protothecoides</name>
    <dbReference type="NCBI Taxonomy" id="3075"/>
    <lineage>
        <taxon>Eukaryota</taxon>
        <taxon>Viridiplantae</taxon>
        <taxon>Chlorophyta</taxon>
        <taxon>core chlorophytes</taxon>
        <taxon>Trebouxiophyceae</taxon>
        <taxon>Chlorellales</taxon>
        <taxon>Chlorellaceae</taxon>
        <taxon>Auxenochlorella</taxon>
    </lineage>
</organism>
<dbReference type="Gene3D" id="1.25.10.10">
    <property type="entry name" value="Leucine-rich Repeat Variant"/>
    <property type="match status" value="1"/>
</dbReference>
<dbReference type="Pfam" id="PF21505">
    <property type="entry name" value="RPN2_N"/>
    <property type="match status" value="1"/>
</dbReference>
<dbReference type="GO" id="GO:0005634">
    <property type="term" value="C:nucleus"/>
    <property type="evidence" value="ECO:0007669"/>
    <property type="project" value="TreeGrafter"/>
</dbReference>
<evidence type="ECO:0000256" key="16">
    <source>
        <dbReference type="ARBA" id="ARBA00083306"/>
    </source>
</evidence>
<evidence type="ECO:0000256" key="7">
    <source>
        <dbReference type="ARBA" id="ARBA00023002"/>
    </source>
</evidence>
<evidence type="ECO:0000256" key="2">
    <source>
        <dbReference type="ARBA" id="ARBA00006308"/>
    </source>
</evidence>
<evidence type="ECO:0000259" key="19">
    <source>
        <dbReference type="Pfam" id="PF18004"/>
    </source>
</evidence>
<evidence type="ECO:0000256" key="6">
    <source>
        <dbReference type="ARBA" id="ARBA00022942"/>
    </source>
</evidence>
<dbReference type="InterPro" id="IPR045854">
    <property type="entry name" value="NO2/SO3_Rdtase_4Fe4S_sf"/>
</dbReference>
<dbReference type="KEGG" id="apro:F751_0854"/>
<keyword evidence="5" id="KW-0677">Repeat</keyword>
<evidence type="ECO:0000256" key="3">
    <source>
        <dbReference type="ARBA" id="ARBA00022485"/>
    </source>
</evidence>
<dbReference type="Pfam" id="PF13646">
    <property type="entry name" value="HEAT_2"/>
    <property type="match status" value="1"/>
</dbReference>
<dbReference type="EMBL" id="KL662152">
    <property type="protein sequence ID" value="KFM27595.1"/>
    <property type="molecule type" value="Genomic_DNA"/>
</dbReference>
<evidence type="ECO:0000256" key="5">
    <source>
        <dbReference type="ARBA" id="ARBA00022737"/>
    </source>
</evidence>
<accession>A0A087SPE1</accession>
<evidence type="ECO:0000256" key="13">
    <source>
        <dbReference type="ARBA" id="ARBA00061554"/>
    </source>
</evidence>
<keyword evidence="8" id="KW-0408">Iron</keyword>
<keyword evidence="3" id="KW-0004">4Fe-4S</keyword>
<dbReference type="GO" id="GO:0016114">
    <property type="term" value="P:terpenoid biosynthetic process"/>
    <property type="evidence" value="ECO:0007669"/>
    <property type="project" value="InterPro"/>
</dbReference>
<dbReference type="Proteomes" id="UP000028924">
    <property type="component" value="Unassembled WGS sequence"/>
</dbReference>
<evidence type="ECO:0000256" key="1">
    <source>
        <dbReference type="ARBA" id="ARBA00001966"/>
    </source>
</evidence>
<keyword evidence="10" id="KW-0414">Isoprene biosynthesis</keyword>
<dbReference type="Pfam" id="PF18004">
    <property type="entry name" value="RPN2_C"/>
    <property type="match status" value="2"/>
</dbReference>
<dbReference type="Gene3D" id="3.20.20.20">
    <property type="entry name" value="Dihydropteroate synthase-like"/>
    <property type="match status" value="1"/>
</dbReference>
<reference evidence="22 23" key="1">
    <citation type="journal article" date="2014" name="BMC Genomics">
        <title>Oil accumulation mechanisms of the oleaginous microalga Chlorella protothecoides revealed through its genome, transcriptomes, and proteomes.</title>
        <authorList>
            <person name="Gao C."/>
            <person name="Wang Y."/>
            <person name="Shen Y."/>
            <person name="Yan D."/>
            <person name="He X."/>
            <person name="Dai J."/>
            <person name="Wu Q."/>
        </authorList>
    </citation>
    <scope>NUCLEOTIDE SEQUENCE [LARGE SCALE GENOMIC DNA]</scope>
    <source>
        <strain evidence="22 23">0710</strain>
    </source>
</reference>
<dbReference type="PANTHER" id="PTHR10943:SF2">
    <property type="entry name" value="26S PROTEASOME NON-ATPASE REGULATORY SUBUNIT 1"/>
    <property type="match status" value="1"/>
</dbReference>
<dbReference type="RefSeq" id="XP_011400578.1">
    <property type="nucleotide sequence ID" value="XM_011402276.1"/>
</dbReference>
<gene>
    <name evidence="22" type="ORF">F751_0854</name>
</gene>
<dbReference type="InterPro" id="IPR002015">
    <property type="entry name" value="Proteasome/cyclosome_rpt"/>
</dbReference>
<dbReference type="GeneID" id="23612245"/>
<dbReference type="eggNOG" id="KOG2062">
    <property type="taxonomic scope" value="Eukaryota"/>
</dbReference>
<evidence type="ECO:0000259" key="20">
    <source>
        <dbReference type="Pfam" id="PF21505"/>
    </source>
</evidence>
<name>A0A087SPE1_AUXPR</name>
<evidence type="ECO:0000256" key="4">
    <source>
        <dbReference type="ARBA" id="ARBA00022723"/>
    </source>
</evidence>
<dbReference type="Pfam" id="PF26540">
    <property type="entry name" value="GcpE_C"/>
    <property type="match status" value="1"/>
</dbReference>
<dbReference type="InterPro" id="IPR048570">
    <property type="entry name" value="PSMD1_RPN2_N"/>
</dbReference>
<dbReference type="SUPFAM" id="SSF48371">
    <property type="entry name" value="ARM repeat"/>
    <property type="match status" value="1"/>
</dbReference>
<evidence type="ECO:0000256" key="12">
    <source>
        <dbReference type="ARBA" id="ARBA00060620"/>
    </source>
</evidence>
<comment type="catalytic activity">
    <reaction evidence="11">
        <text>(2E)-4-hydroxy-3-methylbut-2-enyl diphosphate + 2 oxidized [2Fe-2S]-[ferredoxin] + H2O = 2-C-methyl-D-erythritol 2,4-cyclic diphosphate + 2 reduced [2Fe-2S]-[ferredoxin] + H(+)</text>
        <dbReference type="Rhea" id="RHEA:26119"/>
        <dbReference type="Rhea" id="RHEA-COMP:10000"/>
        <dbReference type="Rhea" id="RHEA-COMP:10001"/>
        <dbReference type="ChEBI" id="CHEBI:15377"/>
        <dbReference type="ChEBI" id="CHEBI:15378"/>
        <dbReference type="ChEBI" id="CHEBI:33737"/>
        <dbReference type="ChEBI" id="CHEBI:33738"/>
        <dbReference type="ChEBI" id="CHEBI:58483"/>
        <dbReference type="ChEBI" id="CHEBI:128753"/>
        <dbReference type="EC" id="1.17.7.1"/>
    </reaction>
</comment>
<evidence type="ECO:0000259" key="18">
    <source>
        <dbReference type="Pfam" id="PF04551"/>
    </source>
</evidence>
<feature type="region of interest" description="Disordered" evidence="17">
    <location>
        <begin position="1562"/>
        <end position="1584"/>
    </location>
</feature>
<dbReference type="OrthoDB" id="429167at2759"/>
<keyword evidence="23" id="KW-1185">Reference proteome</keyword>
<feature type="domain" description="IspG TIM-barrel" evidence="18">
    <location>
        <begin position="906"/>
        <end position="1175"/>
    </location>
</feature>
<proteinExistence type="inferred from homology"/>
<dbReference type="GO" id="GO:0034515">
    <property type="term" value="C:proteasome storage granule"/>
    <property type="evidence" value="ECO:0007669"/>
    <property type="project" value="TreeGrafter"/>
</dbReference>
<keyword evidence="4" id="KW-0479">Metal-binding</keyword>
<evidence type="ECO:0000256" key="11">
    <source>
        <dbReference type="ARBA" id="ARBA00051119"/>
    </source>
</evidence>
<keyword evidence="7" id="KW-0560">Oxidoreductase</keyword>
<evidence type="ECO:0000256" key="14">
    <source>
        <dbReference type="ARBA" id="ARBA00067018"/>
    </source>
</evidence>
<dbReference type="PANTHER" id="PTHR10943">
    <property type="entry name" value="26S PROTEASOME NON-ATPASE REGULATORY SUBUNIT"/>
    <property type="match status" value="1"/>
</dbReference>
<evidence type="ECO:0000313" key="23">
    <source>
        <dbReference type="Proteomes" id="UP000028924"/>
    </source>
</evidence>
<evidence type="ECO:0000256" key="9">
    <source>
        <dbReference type="ARBA" id="ARBA00023014"/>
    </source>
</evidence>
<keyword evidence="6 22" id="KW-0647">Proteasome</keyword>
<dbReference type="FunFam" id="3.30.413.10:FF:000006">
    <property type="entry name" value="4-hydroxy-3-methylbut-2-en-1-yl diphosphate synthase (flavodoxin)"/>
    <property type="match status" value="1"/>
</dbReference>
<comment type="similarity">
    <text evidence="2">Belongs to the proteasome subunit S1 family.</text>
</comment>
<evidence type="ECO:0000256" key="10">
    <source>
        <dbReference type="ARBA" id="ARBA00023229"/>
    </source>
</evidence>
<dbReference type="InterPro" id="IPR011989">
    <property type="entry name" value="ARM-like"/>
</dbReference>
<dbReference type="HAMAP" id="MF_00159">
    <property type="entry name" value="IspG"/>
    <property type="match status" value="1"/>
</dbReference>
<feature type="domain" description="26S proteasome regulatory subunit RPN2 C-terminal" evidence="19">
    <location>
        <begin position="811"/>
        <end position="843"/>
    </location>
</feature>
<evidence type="ECO:0000256" key="15">
    <source>
        <dbReference type="ARBA" id="ARBA00072132"/>
    </source>
</evidence>
<dbReference type="InterPro" id="IPR016024">
    <property type="entry name" value="ARM-type_fold"/>
</dbReference>
<dbReference type="NCBIfam" id="TIGR00612">
    <property type="entry name" value="ispG_gcpE"/>
    <property type="match status" value="1"/>
</dbReference>
<evidence type="ECO:0000259" key="21">
    <source>
        <dbReference type="Pfam" id="PF26540"/>
    </source>
</evidence>
<feature type="domain" description="IspG C-terminal" evidence="21">
    <location>
        <begin position="1472"/>
        <end position="1559"/>
    </location>
</feature>
<protein>
    <recommendedName>
        <fullName evidence="15">4-hydroxy-3-methylbut-2-en-1-yl diphosphate synthase (ferredoxin), chloroplastic</fullName>
        <ecNumber evidence="14">1.17.7.1</ecNumber>
    </recommendedName>
    <alternativeName>
        <fullName evidence="16">1-hydroxy-2-methyl-2-(E)-butenyl 4-diphosphate synthase</fullName>
    </alternativeName>
</protein>
<dbReference type="InterPro" id="IPR011005">
    <property type="entry name" value="Dihydropteroate_synth-like_sf"/>
</dbReference>
<dbReference type="GO" id="GO:0046872">
    <property type="term" value="F:metal ion binding"/>
    <property type="evidence" value="ECO:0007669"/>
    <property type="project" value="UniProtKB-KW"/>
</dbReference>
<evidence type="ECO:0000256" key="8">
    <source>
        <dbReference type="ARBA" id="ARBA00023004"/>
    </source>
</evidence>
<dbReference type="InterPro" id="IPR058579">
    <property type="entry name" value="IspG_C"/>
</dbReference>
<evidence type="ECO:0000313" key="22">
    <source>
        <dbReference type="EMBL" id="KFM27595.1"/>
    </source>
</evidence>
<evidence type="ECO:0000256" key="17">
    <source>
        <dbReference type="SAM" id="MobiDB-lite"/>
    </source>
</evidence>
<dbReference type="GO" id="GO:0043161">
    <property type="term" value="P:proteasome-mediated ubiquitin-dependent protein catabolic process"/>
    <property type="evidence" value="ECO:0007669"/>
    <property type="project" value="TreeGrafter"/>
</dbReference>
<dbReference type="Pfam" id="PF04551">
    <property type="entry name" value="GcpE"/>
    <property type="match status" value="1"/>
</dbReference>
<comment type="similarity">
    <text evidence="13">Belongs to the IspG family.</text>
</comment>
<dbReference type="Pfam" id="PF01851">
    <property type="entry name" value="PC_rep"/>
    <property type="match status" value="2"/>
</dbReference>
<dbReference type="Gene3D" id="3.30.413.10">
    <property type="entry name" value="Sulfite Reductase Hemoprotein, domain 1"/>
    <property type="match status" value="1"/>
</dbReference>
<dbReference type="FunFam" id="3.20.20.20:FF:000005">
    <property type="entry name" value="4-hydroxy-3-methylbut-2-en-1-yl diphosphate synthase (flavodoxin)"/>
    <property type="match status" value="1"/>
</dbReference>
<dbReference type="GO" id="GO:0008540">
    <property type="term" value="C:proteasome regulatory particle, base subcomplex"/>
    <property type="evidence" value="ECO:0007669"/>
    <property type="project" value="TreeGrafter"/>
</dbReference>
<dbReference type="SUPFAM" id="SSF56014">
    <property type="entry name" value="Nitrite and sulphite reductase 4Fe-4S domain-like"/>
    <property type="match status" value="1"/>
</dbReference>
<dbReference type="InterPro" id="IPR004588">
    <property type="entry name" value="IspG_bac-typ"/>
</dbReference>
<feature type="domain" description="26S proteasome non-ATPase regulatory subunit 1/RPN2 N-terminal" evidence="20">
    <location>
        <begin position="10"/>
        <end position="213"/>
    </location>
</feature>
<feature type="domain" description="26S proteasome regulatory subunit RPN2 C-terminal" evidence="19">
    <location>
        <begin position="738"/>
        <end position="803"/>
    </location>
</feature>
<dbReference type="GO" id="GO:0051539">
    <property type="term" value="F:4 iron, 4 sulfur cluster binding"/>
    <property type="evidence" value="ECO:0007669"/>
    <property type="project" value="UniProtKB-KW"/>
</dbReference>
<comment type="pathway">
    <text evidence="12">Isoprenoid biosynthesis; isopentenyl diphosphate biosynthesis via DXP pathway; isopentenyl diphosphate from 1-deoxy-D-xylulose 5-phosphate: step 5/6.</text>
</comment>
<dbReference type="STRING" id="3075.A0A087SPE1"/>
<dbReference type="InterPro" id="IPR058578">
    <property type="entry name" value="IspG_TIM"/>
</dbReference>
<comment type="cofactor">
    <cofactor evidence="1">
        <name>[4Fe-4S] cluster</name>
        <dbReference type="ChEBI" id="CHEBI:49883"/>
    </cofactor>
</comment>
<feature type="region of interest" description="Disordered" evidence="17">
    <location>
        <begin position="235"/>
        <end position="266"/>
    </location>
</feature>
<dbReference type="FunFam" id="1.25.10.10:FF:000017">
    <property type="entry name" value="26S proteasome non-ATPase regulatory subunit 1"/>
    <property type="match status" value="1"/>
</dbReference>
<keyword evidence="9" id="KW-0411">Iron-sulfur</keyword>
<dbReference type="InterPro" id="IPR040623">
    <property type="entry name" value="RPN2_C"/>
</dbReference>
<sequence>MAQAIPAINTAEGVLALLAEDDDALKVYALQQINASIHQFWHQASGSIATIEALFEDEEFSHRELAALVASKARRLIFYYLGDLQEAQAYALGAGALFDVDSPSAFERTILDSCLDAYVAARAGLAGDEPGDAPASLDPRLAATVQRVLDRCLADGQHEQAVGIALEARRLDVLAAAVLAAADPPTLLAHALDAGARTVVERGFRRRALATLALLAYHIGFDLVDAQLHEFTRDAREGEGDAAEEAGLETPLLGEDGKTDAGGATPAPELAPELDAFLRILSGSVSVELERQFLARACHADLQILKNIKAGVEARNSVCHSATVWANAIMHAGTGVDAFLRTNLEWLAKATNWAKFGATAGLGVIQRGSVADGRSRSLLSPYLPAAPGSSTGSPYSEGGALYALGLIHVNSGAGAAQLLTDSLRATQHEVIQHGACLGLGIACLGSENAEAFEDVKNVLYTDSAVAGEAAGYALGLLCAGSGREERSDEMLAYAHDTQHEKIVRALAVGVAFVHYGREEAADGVIDAMLQDQDAIIRYGGQFAMGMAYRGTRNNAAIQKLLHHAVTDVSYDVRRAAVMNLGFVLLSAPEQCPRLVALLAASYNPHVRYGSAMAVGIACAGTGSKEAVALLEPMLTDPTDFGALIALAMVLMEQPASKTETLRAKIDKLHGNKGVEIMVRMGAIMAAGILDAGGRNATLGLQSRTGPYRRTAVVGLALFLQYWYWHPLAYSLSLALQPTAIIGVDASLRAPADFKVISRCKPSLFAYPPPVAMEDKRSKEKVPTAVLSTTVRSKARAAAKKEEQGKEMGALPSSYVLSNPARVVPAQRRFVAFERDQRWQPVKAVTGDSTAFTHSGAPRQSPSALGTAVHPLAAVAAQPSAASAEKELWLPTPHYCESIYQTRRRPTRTIYVGKVPVGSEHPLARQTMTTTDTRDVEATVEQVKKCADAGADIVRITVQGKREATACLKIRDRLFQDRYDTPLVADIHFQPTVAMMVADAFEKIRINPGNFADGRKSFEEINYDDPAQFARERESFRETFMPLVEKCKALGRAMRIGTNHGSLSARILSYYGDTPRGMVESAFEFADMCRDADYHNFLFSMKASNPLVMVQAYRLLSEEMYAKGWDYPLHLGVTEAGEGEDGRMKSAIGIGALLMDGLGDTIRVSLTEDPEFEIVPCGALAALGSRAQTERWGVEPFEEHRDTHLFNRRRALMAGVGELPGQKEGDVLDMRSILHRDGSVISSLSLEDLRTPETTYRNLGCKMAVGMPFKDIATSDSIFLREVPAEDDAQARRALRRLQEVRGEGWEFTCWRRPSALAASPLPDSVAVISLAAALAARAEGRSPLPAGAVRLALAVDGTEPDADVEAAGGLDATLVLLRVAPGVSRVHASRRVFEALTRARCHLPVVHALEFAPGTGREELVLSAGALVGALMVDGRGDGVMLSAPGQDLAYLRTTSFGLLQGVRMRNTKTDYVSCPSCGRTLFDLQEVTDQIRQKTGHLPGVAIAIMGCIVNGPGEMADADFGYVGGAPGKIDLYVGKEVVRRAIPMESACDQLVELIKEHGRWKDPEPEEEGEGQEEKQAVMA</sequence>
<dbReference type="GO" id="GO:0046429">
    <property type="term" value="F:4-hydroxy-3-methylbut-2-en-1-yl diphosphate synthase activity (ferredoxin)"/>
    <property type="evidence" value="ECO:0007669"/>
    <property type="project" value="UniProtKB-EC"/>
</dbReference>